<evidence type="ECO:0000313" key="2">
    <source>
        <dbReference type="Proteomes" id="UP000195402"/>
    </source>
</evidence>
<dbReference type="InParanoid" id="A0A200RA95"/>
<sequence length="122" mass="12796">MAEAAAADQKVKVESCKDNQSGEACSESKGFCKVGKGWSCVITKTDGPDSGKVFFKCGEACTCETGSSPDTSTCIITETETDDERAFCKCGEGWTCVITKTEAPNVGKAYAECGDGCYIKVA</sequence>
<dbReference type="OMA" id="DERAFCK"/>
<name>A0A200RA95_MACCD</name>
<keyword evidence="2" id="KW-1185">Reference proteome</keyword>
<proteinExistence type="predicted"/>
<accession>A0A200RA95</accession>
<reference evidence="1 2" key="1">
    <citation type="journal article" date="2017" name="Mol. Plant">
        <title>The Genome of Medicinal Plant Macleaya cordata Provides New Insights into Benzylisoquinoline Alkaloids Metabolism.</title>
        <authorList>
            <person name="Liu X."/>
            <person name="Liu Y."/>
            <person name="Huang P."/>
            <person name="Ma Y."/>
            <person name="Qing Z."/>
            <person name="Tang Q."/>
            <person name="Cao H."/>
            <person name="Cheng P."/>
            <person name="Zheng Y."/>
            <person name="Yuan Z."/>
            <person name="Zhou Y."/>
            <person name="Liu J."/>
            <person name="Tang Z."/>
            <person name="Zhuo Y."/>
            <person name="Zhang Y."/>
            <person name="Yu L."/>
            <person name="Huang J."/>
            <person name="Yang P."/>
            <person name="Peng Q."/>
            <person name="Zhang J."/>
            <person name="Jiang W."/>
            <person name="Zhang Z."/>
            <person name="Lin K."/>
            <person name="Ro D.K."/>
            <person name="Chen X."/>
            <person name="Xiong X."/>
            <person name="Shang Y."/>
            <person name="Huang S."/>
            <person name="Zeng J."/>
        </authorList>
    </citation>
    <scope>NUCLEOTIDE SEQUENCE [LARGE SCALE GENOMIC DNA]</scope>
    <source>
        <strain evidence="2">cv. BLH2017</strain>
        <tissue evidence="1">Root</tissue>
    </source>
</reference>
<evidence type="ECO:0000313" key="1">
    <source>
        <dbReference type="EMBL" id="OVA19632.1"/>
    </source>
</evidence>
<comment type="caution">
    <text evidence="1">The sequence shown here is derived from an EMBL/GenBank/DDBJ whole genome shotgun (WGS) entry which is preliminary data.</text>
</comment>
<protein>
    <submittedName>
        <fullName evidence="1">Uncharacterized protein</fullName>
    </submittedName>
</protein>
<dbReference type="Proteomes" id="UP000195402">
    <property type="component" value="Unassembled WGS sequence"/>
</dbReference>
<dbReference type="EMBL" id="MVGT01000183">
    <property type="protein sequence ID" value="OVA19632.1"/>
    <property type="molecule type" value="Genomic_DNA"/>
</dbReference>
<gene>
    <name evidence="1" type="ORF">BVC80_9053g50</name>
</gene>
<dbReference type="AlphaFoldDB" id="A0A200RA95"/>
<dbReference type="OrthoDB" id="848208at2759"/>
<organism evidence="1 2">
    <name type="scientific">Macleaya cordata</name>
    <name type="common">Five-seeded plume-poppy</name>
    <name type="synonym">Bocconia cordata</name>
    <dbReference type="NCBI Taxonomy" id="56857"/>
    <lineage>
        <taxon>Eukaryota</taxon>
        <taxon>Viridiplantae</taxon>
        <taxon>Streptophyta</taxon>
        <taxon>Embryophyta</taxon>
        <taxon>Tracheophyta</taxon>
        <taxon>Spermatophyta</taxon>
        <taxon>Magnoliopsida</taxon>
        <taxon>Ranunculales</taxon>
        <taxon>Papaveraceae</taxon>
        <taxon>Papaveroideae</taxon>
        <taxon>Macleaya</taxon>
    </lineage>
</organism>